<dbReference type="RefSeq" id="XP_008731074.1">
    <property type="nucleotide sequence ID" value="XM_008732852.1"/>
</dbReference>
<sequence length="104" mass="10585">MVYLVAGSDTVPSSTSCQRAARVLVLGHGLSAQGVSLLSWRILSHDAVCAETAEGVTPNAAPCLTCPTSLVSPLRLWGSTTALPSSGITEALGGALSHKVIDRA</sequence>
<evidence type="ECO:0000313" key="2">
    <source>
        <dbReference type="Proteomes" id="UP000030678"/>
    </source>
</evidence>
<dbReference type="EMBL" id="KB822708">
    <property type="protein sequence ID" value="ETI20506.1"/>
    <property type="molecule type" value="Genomic_DNA"/>
</dbReference>
<name>V9D1K6_9EURO</name>
<dbReference type="Proteomes" id="UP000030678">
    <property type="component" value="Unassembled WGS sequence"/>
</dbReference>
<gene>
    <name evidence="1" type="ORF">G647_08543</name>
</gene>
<evidence type="ECO:0000313" key="1">
    <source>
        <dbReference type="EMBL" id="ETI20506.1"/>
    </source>
</evidence>
<protein>
    <submittedName>
        <fullName evidence="1">Uncharacterized protein</fullName>
    </submittedName>
</protein>
<accession>V9D1K6</accession>
<dbReference type="HOGENOM" id="CLU_2249840_0_0_1"/>
<reference evidence="1 2" key="1">
    <citation type="submission" date="2013-03" db="EMBL/GenBank/DDBJ databases">
        <title>The Genome Sequence of Cladophialophora carrionii CBS 160.54.</title>
        <authorList>
            <consortium name="The Broad Institute Genomics Platform"/>
            <person name="Cuomo C."/>
            <person name="de Hoog S."/>
            <person name="Gorbushina A."/>
            <person name="Walker B."/>
            <person name="Young S.K."/>
            <person name="Zeng Q."/>
            <person name="Gargeya S."/>
            <person name="Fitzgerald M."/>
            <person name="Haas B."/>
            <person name="Abouelleil A."/>
            <person name="Allen A.W."/>
            <person name="Alvarado L."/>
            <person name="Arachchi H.M."/>
            <person name="Berlin A.M."/>
            <person name="Chapman S.B."/>
            <person name="Gainer-Dewar J."/>
            <person name="Goldberg J."/>
            <person name="Griggs A."/>
            <person name="Gujja S."/>
            <person name="Hansen M."/>
            <person name="Howarth C."/>
            <person name="Imamovic A."/>
            <person name="Ireland A."/>
            <person name="Larimer J."/>
            <person name="McCowan C."/>
            <person name="Murphy C."/>
            <person name="Pearson M."/>
            <person name="Poon T.W."/>
            <person name="Priest M."/>
            <person name="Roberts A."/>
            <person name="Saif S."/>
            <person name="Shea T."/>
            <person name="Sisk P."/>
            <person name="Sykes S."/>
            <person name="Wortman J."/>
            <person name="Nusbaum C."/>
            <person name="Birren B."/>
        </authorList>
    </citation>
    <scope>NUCLEOTIDE SEQUENCE [LARGE SCALE GENOMIC DNA]</scope>
    <source>
        <strain evidence="1 2">CBS 160.54</strain>
    </source>
</reference>
<dbReference type="GeneID" id="19987036"/>
<proteinExistence type="predicted"/>
<organism evidence="1 2">
    <name type="scientific">Cladophialophora carrionii CBS 160.54</name>
    <dbReference type="NCBI Taxonomy" id="1279043"/>
    <lineage>
        <taxon>Eukaryota</taxon>
        <taxon>Fungi</taxon>
        <taxon>Dikarya</taxon>
        <taxon>Ascomycota</taxon>
        <taxon>Pezizomycotina</taxon>
        <taxon>Eurotiomycetes</taxon>
        <taxon>Chaetothyriomycetidae</taxon>
        <taxon>Chaetothyriales</taxon>
        <taxon>Herpotrichiellaceae</taxon>
        <taxon>Cladophialophora</taxon>
    </lineage>
</organism>
<dbReference type="AlphaFoldDB" id="V9D1K6"/>
<dbReference type="VEuPathDB" id="FungiDB:G647_08543"/>